<dbReference type="Pfam" id="PF00669">
    <property type="entry name" value="Flagellin_N"/>
    <property type="match status" value="1"/>
</dbReference>
<protein>
    <submittedName>
        <fullName evidence="7">Flagellar hook-associated protein FlgL</fullName>
    </submittedName>
</protein>
<keyword evidence="7" id="KW-0969">Cilium</keyword>
<dbReference type="PANTHER" id="PTHR42792">
    <property type="entry name" value="FLAGELLIN"/>
    <property type="match status" value="1"/>
</dbReference>
<dbReference type="InterPro" id="IPR013384">
    <property type="entry name" value="Flagell_FlgL"/>
</dbReference>
<dbReference type="NCBIfam" id="TIGR02550">
    <property type="entry name" value="flagell_flgL"/>
    <property type="match status" value="1"/>
</dbReference>
<dbReference type="RefSeq" id="WP_315585928.1">
    <property type="nucleotide sequence ID" value="NZ_JAVXUR010000002.1"/>
</dbReference>
<sequence length="407" mass="43446">MRISSVTMFEQSVSSMNRQQSDFLKVSQQIASGRRVVNPSDDPQAASRAVGVDQARAVTQQHADSRVSARNALAQTESVLNSVSDAVTSAKTLMIQASSDTLSDADRQSVASELRGVYETLIGQANATDGNGRHLFGGYNDSTEPFVKKEGGVEYVGDSNNREQRIDASRLMKVSDNGQAIFQSVPSGAGHVATAGDGNNGNVTFKGPQIVDQEEVEPNEPYTISFGGDAASGYTYTVKDSSGTVAGPEGYEPDSEEPVRIEFDGLALELEGEPVDGDTIAVKPADQGNTDLFTTLENALGVLENPTENAADKAALRNTLSTSMRELDNSLDNVLTTRASVGARLNELDVVDSVGGNRMINYEQTLSDLVDLDYAEAIGEYSLRQVGLQASQKAFADMKGMSLFQFL</sequence>
<accession>A0ABU3NDC5</accession>
<evidence type="ECO:0000256" key="5">
    <source>
        <dbReference type="ARBA" id="ARBA00023143"/>
    </source>
</evidence>
<dbReference type="EMBL" id="JAVXUR010000002">
    <property type="protein sequence ID" value="MDT8879193.1"/>
    <property type="molecule type" value="Genomic_DNA"/>
</dbReference>
<evidence type="ECO:0000313" key="8">
    <source>
        <dbReference type="Proteomes" id="UP001255917"/>
    </source>
</evidence>
<evidence type="ECO:0000256" key="3">
    <source>
        <dbReference type="ARBA" id="ARBA00005709"/>
    </source>
</evidence>
<evidence type="ECO:0000256" key="4">
    <source>
        <dbReference type="ARBA" id="ARBA00022525"/>
    </source>
</evidence>
<name>A0ABU3NDC5_9GAMM</name>
<dbReference type="InterPro" id="IPR001029">
    <property type="entry name" value="Flagellin_N"/>
</dbReference>
<evidence type="ECO:0000256" key="2">
    <source>
        <dbReference type="ARBA" id="ARBA00004613"/>
    </source>
</evidence>
<keyword evidence="8" id="KW-1185">Reference proteome</keyword>
<keyword evidence="4" id="KW-0964">Secreted</keyword>
<evidence type="ECO:0000259" key="6">
    <source>
        <dbReference type="Pfam" id="PF00669"/>
    </source>
</evidence>
<comment type="caution">
    <text evidence="7">The sequence shown here is derived from an EMBL/GenBank/DDBJ whole genome shotgun (WGS) entry which is preliminary data.</text>
</comment>
<evidence type="ECO:0000313" key="7">
    <source>
        <dbReference type="EMBL" id="MDT8879193.1"/>
    </source>
</evidence>
<keyword evidence="5" id="KW-0975">Bacterial flagellum</keyword>
<dbReference type="SUPFAM" id="SSF64518">
    <property type="entry name" value="Phase 1 flagellin"/>
    <property type="match status" value="1"/>
</dbReference>
<feature type="domain" description="Flagellin N-terminal" evidence="6">
    <location>
        <begin position="3"/>
        <end position="140"/>
    </location>
</feature>
<dbReference type="Proteomes" id="UP001255917">
    <property type="component" value="Unassembled WGS sequence"/>
</dbReference>
<comment type="similarity">
    <text evidence="3">Belongs to the bacterial flagellin family.</text>
</comment>
<keyword evidence="7" id="KW-0282">Flagellum</keyword>
<gene>
    <name evidence="7" type="primary">flgL</name>
    <name evidence="7" type="ORF">RSO68_06905</name>
</gene>
<organism evidence="7 8">
    <name type="scientific">Halomonas saccharevitans</name>
    <dbReference type="NCBI Taxonomy" id="416872"/>
    <lineage>
        <taxon>Bacteria</taxon>
        <taxon>Pseudomonadati</taxon>
        <taxon>Pseudomonadota</taxon>
        <taxon>Gammaproteobacteria</taxon>
        <taxon>Oceanospirillales</taxon>
        <taxon>Halomonadaceae</taxon>
        <taxon>Halomonas</taxon>
    </lineage>
</organism>
<evidence type="ECO:0000256" key="1">
    <source>
        <dbReference type="ARBA" id="ARBA00004365"/>
    </source>
</evidence>
<keyword evidence="7" id="KW-0966">Cell projection</keyword>
<dbReference type="PANTHER" id="PTHR42792:SF1">
    <property type="entry name" value="FLAGELLAR HOOK-ASSOCIATED PROTEIN 3"/>
    <property type="match status" value="1"/>
</dbReference>
<dbReference type="Gene3D" id="1.20.1330.10">
    <property type="entry name" value="f41 fragment of flagellin, N-terminal domain"/>
    <property type="match status" value="2"/>
</dbReference>
<comment type="subcellular location">
    <subcellularLocation>
        <location evidence="1">Bacterial flagellum</location>
    </subcellularLocation>
    <subcellularLocation>
        <location evidence="2">Secreted</location>
    </subcellularLocation>
</comment>
<reference evidence="8" key="1">
    <citation type="submission" date="2023-07" db="EMBL/GenBank/DDBJ databases">
        <title>Substrates and metabolic shifts associated with increased methane emissions in unrestored hypersaline salterns.</title>
        <authorList>
            <person name="Bueno De Mesquita C.P."/>
            <person name="Tringe S.G."/>
        </authorList>
    </citation>
    <scope>NUCLEOTIDE SEQUENCE [LARGE SCALE GENOMIC DNA]</scope>
    <source>
        <strain evidence="8">I4</strain>
    </source>
</reference>
<dbReference type="InterPro" id="IPR001492">
    <property type="entry name" value="Flagellin"/>
</dbReference>
<proteinExistence type="inferred from homology"/>